<organism evidence="1 2">
    <name type="scientific">Leersia perrieri</name>
    <dbReference type="NCBI Taxonomy" id="77586"/>
    <lineage>
        <taxon>Eukaryota</taxon>
        <taxon>Viridiplantae</taxon>
        <taxon>Streptophyta</taxon>
        <taxon>Embryophyta</taxon>
        <taxon>Tracheophyta</taxon>
        <taxon>Spermatophyta</taxon>
        <taxon>Magnoliopsida</taxon>
        <taxon>Liliopsida</taxon>
        <taxon>Poales</taxon>
        <taxon>Poaceae</taxon>
        <taxon>BOP clade</taxon>
        <taxon>Oryzoideae</taxon>
        <taxon>Oryzeae</taxon>
        <taxon>Oryzinae</taxon>
        <taxon>Leersia</taxon>
    </lineage>
</organism>
<reference evidence="2" key="2">
    <citation type="submission" date="2013-12" db="EMBL/GenBank/DDBJ databases">
        <authorList>
            <person name="Yu Y."/>
            <person name="Lee S."/>
            <person name="de Baynast K."/>
            <person name="Wissotski M."/>
            <person name="Liu L."/>
            <person name="Talag J."/>
            <person name="Goicoechea J."/>
            <person name="Angelova A."/>
            <person name="Jetty R."/>
            <person name="Kudrna D."/>
            <person name="Golser W."/>
            <person name="Rivera L."/>
            <person name="Zhang J."/>
            <person name="Wing R."/>
        </authorList>
    </citation>
    <scope>NUCLEOTIDE SEQUENCE</scope>
</reference>
<name>A0A0D9XHM5_9ORYZ</name>
<dbReference type="Proteomes" id="UP000032180">
    <property type="component" value="Chromosome 10"/>
</dbReference>
<proteinExistence type="predicted"/>
<reference evidence="1" key="3">
    <citation type="submission" date="2015-04" db="UniProtKB">
        <authorList>
            <consortium name="EnsemblPlants"/>
        </authorList>
    </citation>
    <scope>IDENTIFICATION</scope>
</reference>
<evidence type="ECO:0000313" key="2">
    <source>
        <dbReference type="Proteomes" id="UP000032180"/>
    </source>
</evidence>
<dbReference type="Gramene" id="LPERR10G01350.1">
    <property type="protein sequence ID" value="LPERR10G01350.1"/>
    <property type="gene ID" value="LPERR10G01350"/>
</dbReference>
<accession>A0A0D9XHM5</accession>
<keyword evidence="2" id="KW-1185">Reference proteome</keyword>
<sequence>MTLTHPNIPAPRSRCCRLRCRYPLSAAAPVVFLVLGGGDCGSAIPDLAGVGSTSPNLAGAGSASPDLAGTGSASLDLAGVGFTSPDLAGGGSASTEGLQPPLAGGADIFVIVIHSVSPLPLSSSSSPPLPPSLWFARH</sequence>
<evidence type="ECO:0000313" key="1">
    <source>
        <dbReference type="EnsemblPlants" id="LPERR10G01350.1"/>
    </source>
</evidence>
<protein>
    <submittedName>
        <fullName evidence="1">Uncharacterized protein</fullName>
    </submittedName>
</protein>
<dbReference type="AlphaFoldDB" id="A0A0D9XHM5"/>
<dbReference type="HOGENOM" id="CLU_1858127_0_0_1"/>
<dbReference type="EnsemblPlants" id="LPERR10G01350.1">
    <property type="protein sequence ID" value="LPERR10G01350.1"/>
    <property type="gene ID" value="LPERR10G01350"/>
</dbReference>
<reference evidence="1 2" key="1">
    <citation type="submission" date="2012-08" db="EMBL/GenBank/DDBJ databases">
        <title>Oryza genome evolution.</title>
        <authorList>
            <person name="Wing R.A."/>
        </authorList>
    </citation>
    <scope>NUCLEOTIDE SEQUENCE</scope>
</reference>